<feature type="transmembrane region" description="Helical" evidence="9">
    <location>
        <begin position="177"/>
        <end position="198"/>
    </location>
</feature>
<dbReference type="Proteomes" id="UP000218765">
    <property type="component" value="Chromosome"/>
</dbReference>
<keyword evidence="3" id="KW-1003">Cell membrane</keyword>
<evidence type="ECO:0000313" key="13">
    <source>
        <dbReference type="Proteomes" id="UP000218765"/>
    </source>
</evidence>
<evidence type="ECO:0000256" key="1">
    <source>
        <dbReference type="ARBA" id="ARBA00004651"/>
    </source>
</evidence>
<dbReference type="PROSITE" id="PS50893">
    <property type="entry name" value="ABC_TRANSPORTER_2"/>
    <property type="match status" value="1"/>
</dbReference>
<dbReference type="InterPro" id="IPR011527">
    <property type="entry name" value="ABC1_TM_dom"/>
</dbReference>
<evidence type="ECO:0000259" key="10">
    <source>
        <dbReference type="PROSITE" id="PS50893"/>
    </source>
</evidence>
<dbReference type="Pfam" id="PF00664">
    <property type="entry name" value="ABC_membrane"/>
    <property type="match status" value="1"/>
</dbReference>
<dbReference type="EMBL" id="AP018052">
    <property type="protein sequence ID" value="BAZ93671.1"/>
    <property type="molecule type" value="Genomic_DNA"/>
</dbReference>
<comment type="subcellular location">
    <subcellularLocation>
        <location evidence="1">Cell membrane</location>
        <topology evidence="1">Multi-pass membrane protein</topology>
    </subcellularLocation>
</comment>
<evidence type="ECO:0000256" key="7">
    <source>
        <dbReference type="ARBA" id="ARBA00022989"/>
    </source>
</evidence>
<dbReference type="KEGG" id="ttc:FOKN1_1273"/>
<proteinExistence type="predicted"/>
<evidence type="ECO:0000256" key="9">
    <source>
        <dbReference type="SAM" id="Phobius"/>
    </source>
</evidence>
<organism evidence="12 13">
    <name type="scientific">Thiohalobacter thiocyanaticus</name>
    <dbReference type="NCBI Taxonomy" id="585455"/>
    <lineage>
        <taxon>Bacteria</taxon>
        <taxon>Pseudomonadati</taxon>
        <taxon>Pseudomonadota</taxon>
        <taxon>Gammaproteobacteria</taxon>
        <taxon>Thiohalobacterales</taxon>
        <taxon>Thiohalobacteraceae</taxon>
        <taxon>Thiohalobacter</taxon>
    </lineage>
</organism>
<dbReference type="PROSITE" id="PS50929">
    <property type="entry name" value="ABC_TM1F"/>
    <property type="match status" value="1"/>
</dbReference>
<dbReference type="GO" id="GO:0140359">
    <property type="term" value="F:ABC-type transporter activity"/>
    <property type="evidence" value="ECO:0007669"/>
    <property type="project" value="InterPro"/>
</dbReference>
<evidence type="ECO:0000313" key="12">
    <source>
        <dbReference type="EMBL" id="BAZ93671.1"/>
    </source>
</evidence>
<dbReference type="PANTHER" id="PTHR24221">
    <property type="entry name" value="ATP-BINDING CASSETTE SUB-FAMILY B"/>
    <property type="match status" value="1"/>
</dbReference>
<dbReference type="SMART" id="SM00382">
    <property type="entry name" value="AAA"/>
    <property type="match status" value="1"/>
</dbReference>
<keyword evidence="8 9" id="KW-0472">Membrane</keyword>
<evidence type="ECO:0000256" key="5">
    <source>
        <dbReference type="ARBA" id="ARBA00022741"/>
    </source>
</evidence>
<dbReference type="InterPro" id="IPR036640">
    <property type="entry name" value="ABC1_TM_sf"/>
</dbReference>
<keyword evidence="5" id="KW-0547">Nucleotide-binding</keyword>
<dbReference type="SUPFAM" id="SSF52540">
    <property type="entry name" value="P-loop containing nucleoside triphosphate hydrolases"/>
    <property type="match status" value="1"/>
</dbReference>
<accession>A0A1Z4VPZ0</accession>
<dbReference type="GO" id="GO:0005886">
    <property type="term" value="C:plasma membrane"/>
    <property type="evidence" value="ECO:0007669"/>
    <property type="project" value="UniProtKB-SubCell"/>
</dbReference>
<evidence type="ECO:0000256" key="3">
    <source>
        <dbReference type="ARBA" id="ARBA00022475"/>
    </source>
</evidence>
<evidence type="ECO:0000256" key="8">
    <source>
        <dbReference type="ARBA" id="ARBA00023136"/>
    </source>
</evidence>
<evidence type="ECO:0000256" key="4">
    <source>
        <dbReference type="ARBA" id="ARBA00022692"/>
    </source>
</evidence>
<feature type="domain" description="ABC transmembrane type-1" evidence="11">
    <location>
        <begin position="16"/>
        <end position="319"/>
    </location>
</feature>
<feature type="transmembrane region" description="Helical" evidence="9">
    <location>
        <begin position="151"/>
        <end position="171"/>
    </location>
</feature>
<dbReference type="PROSITE" id="PS00211">
    <property type="entry name" value="ABC_TRANSPORTER_1"/>
    <property type="match status" value="1"/>
</dbReference>
<keyword evidence="2" id="KW-0813">Transport</keyword>
<dbReference type="GO" id="GO:0034040">
    <property type="term" value="F:ATPase-coupled lipid transmembrane transporter activity"/>
    <property type="evidence" value="ECO:0007669"/>
    <property type="project" value="TreeGrafter"/>
</dbReference>
<keyword evidence="13" id="KW-1185">Reference proteome</keyword>
<dbReference type="PANTHER" id="PTHR24221:SF654">
    <property type="entry name" value="ATP-BINDING CASSETTE SUB-FAMILY B MEMBER 6"/>
    <property type="match status" value="1"/>
</dbReference>
<dbReference type="FunFam" id="3.40.50.300:FF:000299">
    <property type="entry name" value="ABC transporter ATP-binding protein/permease"/>
    <property type="match status" value="1"/>
</dbReference>
<gene>
    <name evidence="12" type="ORF">FOKN1_1273</name>
</gene>
<dbReference type="GO" id="GO:0016887">
    <property type="term" value="F:ATP hydrolysis activity"/>
    <property type="evidence" value="ECO:0007669"/>
    <property type="project" value="InterPro"/>
</dbReference>
<feature type="transmembrane region" description="Helical" evidence="9">
    <location>
        <begin position="257"/>
        <end position="283"/>
    </location>
</feature>
<protein>
    <submittedName>
        <fullName evidence="12">ABC-type multidrug transporter, ATPase and permease components</fullName>
    </submittedName>
</protein>
<feature type="transmembrane region" description="Helical" evidence="9">
    <location>
        <begin position="289"/>
        <end position="308"/>
    </location>
</feature>
<dbReference type="SUPFAM" id="SSF90123">
    <property type="entry name" value="ABC transporter transmembrane region"/>
    <property type="match status" value="1"/>
</dbReference>
<dbReference type="InterPro" id="IPR039421">
    <property type="entry name" value="Type_1_exporter"/>
</dbReference>
<dbReference type="Pfam" id="PF00005">
    <property type="entry name" value="ABC_tran"/>
    <property type="match status" value="1"/>
</dbReference>
<dbReference type="OrthoDB" id="6336411at2"/>
<dbReference type="InterPro" id="IPR003439">
    <property type="entry name" value="ABC_transporter-like_ATP-bd"/>
</dbReference>
<feature type="transmembrane region" description="Helical" evidence="9">
    <location>
        <begin position="77"/>
        <end position="98"/>
    </location>
</feature>
<dbReference type="AlphaFoldDB" id="A0A1Z4VPZ0"/>
<dbReference type="InterPro" id="IPR017871">
    <property type="entry name" value="ABC_transporter-like_CS"/>
</dbReference>
<keyword evidence="4 9" id="KW-0812">Transmembrane</keyword>
<evidence type="ECO:0000256" key="6">
    <source>
        <dbReference type="ARBA" id="ARBA00022840"/>
    </source>
</evidence>
<dbReference type="InterPro" id="IPR003593">
    <property type="entry name" value="AAA+_ATPase"/>
</dbReference>
<dbReference type="Gene3D" id="1.20.1560.10">
    <property type="entry name" value="ABC transporter type 1, transmembrane domain"/>
    <property type="match status" value="1"/>
</dbReference>
<evidence type="ECO:0000256" key="2">
    <source>
        <dbReference type="ARBA" id="ARBA00022448"/>
    </source>
</evidence>
<dbReference type="RefSeq" id="WP_096365807.1">
    <property type="nucleotide sequence ID" value="NZ_AP018052.1"/>
</dbReference>
<keyword evidence="7 9" id="KW-1133">Transmembrane helix</keyword>
<evidence type="ECO:0000259" key="11">
    <source>
        <dbReference type="PROSITE" id="PS50929"/>
    </source>
</evidence>
<feature type="domain" description="ABC transporter" evidence="10">
    <location>
        <begin position="353"/>
        <end position="567"/>
    </location>
</feature>
<dbReference type="Gene3D" id="3.40.50.300">
    <property type="entry name" value="P-loop containing nucleotide triphosphate hydrolases"/>
    <property type="match status" value="1"/>
</dbReference>
<keyword evidence="6" id="KW-0067">ATP-binding</keyword>
<reference evidence="12 13" key="1">
    <citation type="submission" date="2017-05" db="EMBL/GenBank/DDBJ databases">
        <title>Thiocyanate degradation by Thiohalobacter thiocyanaticus FOKN1.</title>
        <authorList>
            <person name="Oshiki M."/>
            <person name="Fukushima T."/>
            <person name="Kawano S."/>
            <person name="Nakagawa J."/>
        </authorList>
    </citation>
    <scope>NUCLEOTIDE SEQUENCE [LARGE SCALE GENOMIC DNA]</scope>
    <source>
        <strain evidence="12 13">FOKN1</strain>
    </source>
</reference>
<sequence length="569" mass="62297">MRLMLNLFRAYPLASFLMLVALLLSGLAEGLGLSALLPVLKVALYHNQPGSGPQEPPGELELMVLELLDWLGIPPTLGPLLLLIVVASTFKALLLLLAQRQVGYTAAQLATDLRLDVLRHMMRSRWAFFLHQPVGKLTNTMASEAQRASDAYVNGATAITFLIQSLVYAGVAVAVSWQAALASLLAGVLIIGGSHFLVRMTRRAGRRQTQLMISLMSRLTDTLQSVKPLKAMAREDLADRVLNLETNKLNKALRRQVFSAAALNSAQDLMFTAFIALGVYLALEQFSMGLATVMVLVVALGRAFSFLGKVQKQYQKLMQGESAYWSLLDTIDQARRAEESLGGGTEPVLHQGIRFEQVGFAYDGHEVFSRLDLEIPVHSITTLIGPSGSGKTTIIDLVIGLLRPDSGRVRVDGTLLEQFDLREWRRQIGYVPQETVLLHDSILHNVSLGDPQIDEAQVVQALQDAGAWDFVQALPEGMHTQVGERGGRLSGGQRQRIAIARALINRPQLLILDEATSALDPASEQAIVATLRELRQRLTILAISHNPALAEAADRVYRLAPRGRVELQA</sequence>
<dbReference type="GO" id="GO:0005524">
    <property type="term" value="F:ATP binding"/>
    <property type="evidence" value="ECO:0007669"/>
    <property type="project" value="UniProtKB-KW"/>
</dbReference>
<dbReference type="InterPro" id="IPR027417">
    <property type="entry name" value="P-loop_NTPase"/>
</dbReference>
<name>A0A1Z4VPZ0_9GAMM</name>